<comment type="caution">
    <text evidence="2">The sequence shown here is derived from an EMBL/GenBank/DDBJ whole genome shotgun (WGS) entry which is preliminary data.</text>
</comment>
<proteinExistence type="predicted"/>
<evidence type="ECO:0000256" key="1">
    <source>
        <dbReference type="SAM" id="MobiDB-lite"/>
    </source>
</evidence>
<dbReference type="AlphaFoldDB" id="A0A0J6CUY6"/>
<keyword evidence="3" id="KW-1185">Reference proteome</keyword>
<evidence type="ECO:0000313" key="3">
    <source>
        <dbReference type="Proteomes" id="UP000035996"/>
    </source>
</evidence>
<sequence length="110" mass="12154">MKQVNQKPQLVDWSGNSFTLSATMSMRRAFLKGLFLGKNFSRKHHTSLIEAEGGSTPVGLAGQVRPHRSVSDEEAHRPPHGKRASWSGNSPLLFYKLLLKANIIKSSPSN</sequence>
<accession>A0A0J6CUY6</accession>
<dbReference type="Proteomes" id="UP000035996">
    <property type="component" value="Unassembled WGS sequence"/>
</dbReference>
<reference evidence="2" key="1">
    <citation type="submission" date="2015-06" db="EMBL/GenBank/DDBJ databases">
        <authorList>
            <person name="Liu B."/>
            <person name="Wang J."/>
            <person name="Zhu Y."/>
            <person name="Liu G."/>
            <person name="Chen Q."/>
            <person name="Zheng C."/>
            <person name="Che J."/>
            <person name="Ge C."/>
            <person name="Shi H."/>
            <person name="Pan Z."/>
            <person name="Liu X."/>
        </authorList>
    </citation>
    <scope>NUCLEOTIDE SEQUENCE [LARGE SCALE GENOMIC DNA]</scope>
    <source>
        <strain evidence="2">DSM 16346</strain>
    </source>
</reference>
<organism evidence="2 3">
    <name type="scientific">Guptibacillus hwajinpoensis</name>
    <dbReference type="NCBI Taxonomy" id="208199"/>
    <lineage>
        <taxon>Bacteria</taxon>
        <taxon>Bacillati</taxon>
        <taxon>Bacillota</taxon>
        <taxon>Bacilli</taxon>
        <taxon>Bacillales</taxon>
        <taxon>Guptibacillaceae</taxon>
        <taxon>Guptibacillus</taxon>
    </lineage>
</organism>
<name>A0A0J6CUY6_9BACL</name>
<evidence type="ECO:0000313" key="2">
    <source>
        <dbReference type="EMBL" id="KMM36910.1"/>
    </source>
</evidence>
<dbReference type="EMBL" id="LELK01000004">
    <property type="protein sequence ID" value="KMM36910.1"/>
    <property type="molecule type" value="Genomic_DNA"/>
</dbReference>
<feature type="region of interest" description="Disordered" evidence="1">
    <location>
        <begin position="51"/>
        <end position="88"/>
    </location>
</feature>
<gene>
    <name evidence="2" type="ORF">AB986_13430</name>
</gene>
<protein>
    <submittedName>
        <fullName evidence="2">Uncharacterized protein</fullName>
    </submittedName>
</protein>